<dbReference type="Pfam" id="PF03401">
    <property type="entry name" value="TctC"/>
    <property type="match status" value="1"/>
</dbReference>
<protein>
    <submittedName>
        <fullName evidence="2">Tripartite tricarboxylate transporter substrate binding protein</fullName>
    </submittedName>
</protein>
<dbReference type="InterPro" id="IPR042100">
    <property type="entry name" value="Bug_dom1"/>
</dbReference>
<name>A0ABY3DTX9_9HYPH</name>
<organism evidence="2 3">
    <name type="scientific">Ancylobacter moscoviensis</name>
    <dbReference type="NCBI Taxonomy" id="2597768"/>
    <lineage>
        <taxon>Bacteria</taxon>
        <taxon>Pseudomonadati</taxon>
        <taxon>Pseudomonadota</taxon>
        <taxon>Alphaproteobacteria</taxon>
        <taxon>Hyphomicrobiales</taxon>
        <taxon>Xanthobacteraceae</taxon>
        <taxon>Ancylobacter</taxon>
    </lineage>
</organism>
<evidence type="ECO:0000313" key="2">
    <source>
        <dbReference type="EMBL" id="TSJ63883.1"/>
    </source>
</evidence>
<comment type="similarity">
    <text evidence="1">Belongs to the UPF0065 (bug) family.</text>
</comment>
<evidence type="ECO:0000256" key="1">
    <source>
        <dbReference type="ARBA" id="ARBA00006987"/>
    </source>
</evidence>
<dbReference type="PIRSF" id="PIRSF017082">
    <property type="entry name" value="YflP"/>
    <property type="match status" value="1"/>
</dbReference>
<dbReference type="PANTHER" id="PTHR42928:SF3">
    <property type="entry name" value="UPF0065 PROTEIN YFLP"/>
    <property type="match status" value="1"/>
</dbReference>
<comment type="caution">
    <text evidence="2">The sequence shown here is derived from an EMBL/GenBank/DDBJ whole genome shotgun (WGS) entry which is preliminary data.</text>
</comment>
<evidence type="ECO:0000313" key="3">
    <source>
        <dbReference type="Proteomes" id="UP000315321"/>
    </source>
</evidence>
<dbReference type="Gene3D" id="3.40.190.150">
    <property type="entry name" value="Bordetella uptake gene, domain 1"/>
    <property type="match status" value="1"/>
</dbReference>
<dbReference type="EMBL" id="VMBP01000001">
    <property type="protein sequence ID" value="TSJ63883.1"/>
    <property type="molecule type" value="Genomic_DNA"/>
</dbReference>
<dbReference type="Gene3D" id="3.40.190.10">
    <property type="entry name" value="Periplasmic binding protein-like II"/>
    <property type="match status" value="1"/>
</dbReference>
<dbReference type="PANTHER" id="PTHR42928">
    <property type="entry name" value="TRICARBOXYLATE-BINDING PROTEIN"/>
    <property type="match status" value="1"/>
</dbReference>
<sequence length="326" mass="33852">MHRRRFIAGLAAGCLGLPAAYGQSENGTRATDTSGAGEPLTLFVPGPENSGLAALGRSMAASLDAEGFASTLAYDPRGSGAGIRSFADRFSSHGNALMAGSFGMIGASILARLPLTLDNLTPVARLTTEYAVAAVRPDSPYVSLRSFLTALKTDPGAILFGGGTVGTVDHILAAMIARQAGLKAGQLRYKSIIGGTGAIDAVLQGEFTCVLGGLSELQPRLALGQLRALAVSAPQRLPGIAIPTFLEQGAPIELANWRGVFAPPGIDAPRLAHLTALTDRMVTGATWKAMLFRYNWTGDYLAGPGFGAFVRSETSRVRVLLAELGL</sequence>
<gene>
    <name evidence="2" type="ORF">FO470_00835</name>
</gene>
<dbReference type="InterPro" id="IPR005064">
    <property type="entry name" value="BUG"/>
</dbReference>
<keyword evidence="3" id="KW-1185">Reference proteome</keyword>
<accession>A0ABY3DTX9</accession>
<reference evidence="2 3" key="1">
    <citation type="submission" date="2019-07" db="EMBL/GenBank/DDBJ databases">
        <authorList>
            <person name="Grouzdev D.S."/>
        </authorList>
    </citation>
    <scope>NUCLEOTIDE SEQUENCE [LARGE SCALE GENOMIC DNA]</scope>
    <source>
        <strain evidence="2 3">3C</strain>
    </source>
</reference>
<dbReference type="Proteomes" id="UP000315321">
    <property type="component" value="Unassembled WGS sequence"/>
</dbReference>
<proteinExistence type="inferred from homology"/>